<evidence type="ECO:0000256" key="2">
    <source>
        <dbReference type="ARBA" id="ARBA00022692"/>
    </source>
</evidence>
<evidence type="ECO:0000256" key="5">
    <source>
        <dbReference type="ARBA" id="ARBA00023157"/>
    </source>
</evidence>
<feature type="transmembrane region" description="Helical" evidence="7">
    <location>
        <begin position="66"/>
        <end position="99"/>
    </location>
</feature>
<evidence type="ECO:0000313" key="10">
    <source>
        <dbReference type="Proteomes" id="UP001158576"/>
    </source>
</evidence>
<dbReference type="Proteomes" id="UP001158576">
    <property type="component" value="Chromosome XSR"/>
</dbReference>
<dbReference type="InterPro" id="IPR053935">
    <property type="entry name" value="VKGC_lumenal_dom"/>
</dbReference>
<feature type="domain" description="HTTM-like" evidence="8">
    <location>
        <begin position="8"/>
        <end position="260"/>
    </location>
</feature>
<gene>
    <name evidence="9" type="ORF">OKIOD_LOCUS6003</name>
</gene>
<evidence type="ECO:0000256" key="1">
    <source>
        <dbReference type="ARBA" id="ARBA00004127"/>
    </source>
</evidence>
<sequence>MHWDDIFHSPKDPALFGMTRMLFGFLMTLDCFVERGLHYADQRWSDEGCQFPLINGLKQMDPNVMIILQFIQALGALSIFIGFRVKLTGWLFVIPYWYAFLLDKTHWNNHSYLFGLSGLMFTLTDSDRAFALSANNKMIQNWNYLIIRFQIFILYFFAGLKKTEEDWLLGYSMGRLSKHWAFDPFRSAGLSNEFIDRYIVHITGFMIDLLVGPMLLFDCTRPFAIFALTSFHLMNSQMFSIGMFSYVCLATMWIFCRPNSPKILFGKIPILKKLVDTTPAVKAEERSSWRVSFFLLYTAIQIFLPYSHFITKGYNGWTEGAYGYSWDMMIHSFQEQHVKISYKDRLTGEIGYLKPNAFLGYARKRWTMHPDMLKQYADCIHERLEASNITDPELYFDVWKSMNQRFVQRVYDPDIDIAHYNWSPFEKPKYALPLLQDLSNWREKLKEMKKEIQDDEIDISFIADFPGLSLENYLAPDLDNTTVELLGGMIEINYDDQENEVTKTVPKYSPKIGERVKLPAGEFHSIKVTSEEPAIYMYIYQNSTDVRVRKAYKALAEIDDHIANDRPLPANLTDYFTDEEEEKWRQYFFPNQNISDHHNSRKEAVVAFRRSFYASALAWLDKKSRNVYKGMMVVSYAISDLMSGENTFADEIKKAMNSGWTLLIECDVDHRPGETQLDKNIKFEKADDFVSPASSITIPLQKNLDSKLLLAKIPKADAINRPLEMNRALSELTQSRKIFKILYISSSAKR</sequence>
<dbReference type="InterPro" id="IPR053934">
    <property type="entry name" value="HTTM_dom"/>
</dbReference>
<evidence type="ECO:0000313" key="9">
    <source>
        <dbReference type="EMBL" id="CAG5096026.1"/>
    </source>
</evidence>
<comment type="subcellular location">
    <subcellularLocation>
        <location evidence="1">Endomembrane system</location>
        <topology evidence="1">Multi-pass membrane protein</topology>
    </subcellularLocation>
</comment>
<dbReference type="Pfam" id="PF22777">
    <property type="entry name" value="VKGC_lumenal_dom"/>
    <property type="match status" value="1"/>
</dbReference>
<keyword evidence="10" id="KW-1185">Reference proteome</keyword>
<dbReference type="InterPro" id="IPR011020">
    <property type="entry name" value="HTTM-like"/>
</dbReference>
<dbReference type="PANTHER" id="PTHR12639:SF6">
    <property type="entry name" value="VITAMIN K-DEPENDENT GAMMA-CARBOXYLASE"/>
    <property type="match status" value="1"/>
</dbReference>
<keyword evidence="3 7" id="KW-1133">Transmembrane helix</keyword>
<keyword evidence="4 7" id="KW-0472">Membrane</keyword>
<protein>
    <submittedName>
        <fullName evidence="9">Oidioi.mRNA.OKI2018_I69.XSR.g14445.t1.cds</fullName>
    </submittedName>
</protein>
<evidence type="ECO:0000259" key="8">
    <source>
        <dbReference type="SMART" id="SM00752"/>
    </source>
</evidence>
<dbReference type="PANTHER" id="PTHR12639">
    <property type="entry name" value="VITAMIN K-DEPENDENT GAMMA-CARBOXYLASE"/>
    <property type="match status" value="1"/>
</dbReference>
<feature type="transmembrane region" description="Helical" evidence="7">
    <location>
        <begin position="198"/>
        <end position="217"/>
    </location>
</feature>
<organism evidence="9 10">
    <name type="scientific">Oikopleura dioica</name>
    <name type="common">Tunicate</name>
    <dbReference type="NCBI Taxonomy" id="34765"/>
    <lineage>
        <taxon>Eukaryota</taxon>
        <taxon>Metazoa</taxon>
        <taxon>Chordata</taxon>
        <taxon>Tunicata</taxon>
        <taxon>Appendicularia</taxon>
        <taxon>Copelata</taxon>
        <taxon>Oikopleuridae</taxon>
        <taxon>Oikopleura</taxon>
    </lineage>
</organism>
<evidence type="ECO:0000256" key="3">
    <source>
        <dbReference type="ARBA" id="ARBA00022989"/>
    </source>
</evidence>
<dbReference type="InterPro" id="IPR007782">
    <property type="entry name" value="VKG_COase"/>
</dbReference>
<evidence type="ECO:0000256" key="6">
    <source>
        <dbReference type="ARBA" id="ARBA00023239"/>
    </source>
</evidence>
<keyword evidence="6" id="KW-0456">Lyase</keyword>
<reference evidence="9 10" key="1">
    <citation type="submission" date="2021-04" db="EMBL/GenBank/DDBJ databases">
        <authorList>
            <person name="Bliznina A."/>
        </authorList>
    </citation>
    <scope>NUCLEOTIDE SEQUENCE [LARGE SCALE GENOMIC DNA]</scope>
</reference>
<feature type="transmembrane region" description="Helical" evidence="7">
    <location>
        <begin position="142"/>
        <end position="160"/>
    </location>
</feature>
<name>A0ABN7SG38_OIKDI</name>
<dbReference type="Pfam" id="PF05090">
    <property type="entry name" value="HTTM"/>
    <property type="match status" value="1"/>
</dbReference>
<feature type="transmembrane region" description="Helical" evidence="7">
    <location>
        <begin position="238"/>
        <end position="255"/>
    </location>
</feature>
<accession>A0ABN7SG38</accession>
<dbReference type="SMART" id="SM00752">
    <property type="entry name" value="HTTM"/>
    <property type="match status" value="1"/>
</dbReference>
<evidence type="ECO:0000256" key="4">
    <source>
        <dbReference type="ARBA" id="ARBA00023136"/>
    </source>
</evidence>
<proteinExistence type="predicted"/>
<keyword evidence="5" id="KW-1015">Disulfide bond</keyword>
<keyword evidence="2 7" id="KW-0812">Transmembrane</keyword>
<dbReference type="EMBL" id="OU015569">
    <property type="protein sequence ID" value="CAG5096026.1"/>
    <property type="molecule type" value="Genomic_DNA"/>
</dbReference>
<evidence type="ECO:0000256" key="7">
    <source>
        <dbReference type="SAM" id="Phobius"/>
    </source>
</evidence>